<protein>
    <submittedName>
        <fullName evidence="3">Putative integral membrane protein</fullName>
    </submittedName>
</protein>
<reference evidence="3 4" key="1">
    <citation type="submission" date="2017-02" db="EMBL/GenBank/DDBJ databases">
        <authorList>
            <person name="Peterson S.W."/>
        </authorList>
    </citation>
    <scope>NUCLEOTIDE SEQUENCE [LARGE SCALE GENOMIC DNA]</scope>
    <source>
        <strain evidence="3 4">B Ar 00.02</strain>
    </source>
</reference>
<feature type="transmembrane region" description="Helical" evidence="1">
    <location>
        <begin position="70"/>
        <end position="99"/>
    </location>
</feature>
<proteinExistence type="predicted"/>
<dbReference type="Pfam" id="PF13828">
    <property type="entry name" value="DUF4190"/>
    <property type="match status" value="1"/>
</dbReference>
<keyword evidence="4" id="KW-1185">Reference proteome</keyword>
<name>A0A1R4EQ54_9MICC</name>
<keyword evidence="1" id="KW-0812">Transmembrane</keyword>
<evidence type="ECO:0000256" key="1">
    <source>
        <dbReference type="SAM" id="Phobius"/>
    </source>
</evidence>
<dbReference type="InterPro" id="IPR025241">
    <property type="entry name" value="DUF4190"/>
</dbReference>
<evidence type="ECO:0000259" key="2">
    <source>
        <dbReference type="Pfam" id="PF13828"/>
    </source>
</evidence>
<keyword evidence="1" id="KW-1133">Transmembrane helix</keyword>
<dbReference type="RefSeq" id="WP_086993713.1">
    <property type="nucleotide sequence ID" value="NZ_FUHW01000001.1"/>
</dbReference>
<sequence>MTHPGNYPQQQYPQQPYIQYGAPPPRGMSIASMVLGLVSILAGFTGIVPIVGLVLGIIGLRREPAGRGMAIAGIIINSLTLLGWLLLIIFVVAIGGMFATMDYSSAVGA</sequence>
<dbReference type="AlphaFoldDB" id="A0A1R4EQ54"/>
<dbReference type="EMBL" id="FUHW01000001">
    <property type="protein sequence ID" value="SJM45803.1"/>
    <property type="molecule type" value="Genomic_DNA"/>
</dbReference>
<evidence type="ECO:0000313" key="3">
    <source>
        <dbReference type="EMBL" id="SJM45803.1"/>
    </source>
</evidence>
<accession>A0A1R4EQ54</accession>
<organism evidence="3 4">
    <name type="scientific">Arthrobacter rhombi</name>
    <dbReference type="NCBI Taxonomy" id="71253"/>
    <lineage>
        <taxon>Bacteria</taxon>
        <taxon>Bacillati</taxon>
        <taxon>Actinomycetota</taxon>
        <taxon>Actinomycetes</taxon>
        <taxon>Micrococcales</taxon>
        <taxon>Micrococcaceae</taxon>
        <taxon>Arthrobacter</taxon>
    </lineage>
</organism>
<dbReference type="Proteomes" id="UP000195913">
    <property type="component" value="Unassembled WGS sequence"/>
</dbReference>
<gene>
    <name evidence="3" type="ORF">FM101_00210</name>
</gene>
<keyword evidence="1" id="KW-0472">Membrane</keyword>
<evidence type="ECO:0000313" key="4">
    <source>
        <dbReference type="Proteomes" id="UP000195913"/>
    </source>
</evidence>
<feature type="domain" description="DUF4190" evidence="2">
    <location>
        <begin position="28"/>
        <end position="87"/>
    </location>
</feature>
<feature type="transmembrane region" description="Helical" evidence="1">
    <location>
        <begin position="30"/>
        <end position="58"/>
    </location>
</feature>